<comment type="similarity">
    <text evidence="2">Belongs to the nuclease type I family.</text>
</comment>
<dbReference type="SUPFAM" id="SSF48537">
    <property type="entry name" value="Phospholipase C/P1 nuclease"/>
    <property type="match status" value="1"/>
</dbReference>
<dbReference type="OrthoDB" id="441446at2759"/>
<keyword evidence="6 11" id="KW-0732">Signal</keyword>
<dbReference type="GO" id="GO:0000014">
    <property type="term" value="F:single-stranded DNA endodeoxyribonuclease activity"/>
    <property type="evidence" value="ECO:0007669"/>
    <property type="project" value="UniProtKB-ARBA"/>
</dbReference>
<dbReference type="PANTHER" id="PTHR33146">
    <property type="entry name" value="ENDONUCLEASE 4"/>
    <property type="match status" value="1"/>
</dbReference>
<evidence type="ECO:0000256" key="10">
    <source>
        <dbReference type="ARBA" id="ARBA00023180"/>
    </source>
</evidence>
<keyword evidence="10" id="KW-0325">Glycoprotein</keyword>
<keyword evidence="4" id="KW-0540">Nuclease</keyword>
<reference evidence="12" key="1">
    <citation type="submission" date="2017-07" db="EMBL/GenBank/DDBJ databases">
        <title>Taro Niue Genome Assembly and Annotation.</title>
        <authorList>
            <person name="Atibalentja N."/>
            <person name="Keating K."/>
            <person name="Fields C.J."/>
        </authorList>
    </citation>
    <scope>NUCLEOTIDE SEQUENCE</scope>
    <source>
        <strain evidence="12">Niue_2</strain>
        <tissue evidence="12">Leaf</tissue>
    </source>
</reference>
<dbReference type="PANTHER" id="PTHR33146:SF27">
    <property type="entry name" value="ENDONUCLEASE 2"/>
    <property type="match status" value="1"/>
</dbReference>
<dbReference type="FunFam" id="1.10.575.10:FF:000002">
    <property type="entry name" value="Endonuclease 2"/>
    <property type="match status" value="1"/>
</dbReference>
<dbReference type="SMR" id="A0A843WG82"/>
<dbReference type="Gene3D" id="1.10.575.10">
    <property type="entry name" value="P1 Nuclease"/>
    <property type="match status" value="1"/>
</dbReference>
<dbReference type="Proteomes" id="UP000652761">
    <property type="component" value="Unassembled WGS sequence"/>
</dbReference>
<evidence type="ECO:0000256" key="11">
    <source>
        <dbReference type="SAM" id="SignalP"/>
    </source>
</evidence>
<evidence type="ECO:0000256" key="3">
    <source>
        <dbReference type="ARBA" id="ARBA00012562"/>
    </source>
</evidence>
<evidence type="ECO:0000256" key="5">
    <source>
        <dbReference type="ARBA" id="ARBA00022723"/>
    </source>
</evidence>
<evidence type="ECO:0000256" key="7">
    <source>
        <dbReference type="ARBA" id="ARBA00022759"/>
    </source>
</evidence>
<evidence type="ECO:0000256" key="6">
    <source>
        <dbReference type="ARBA" id="ARBA00022729"/>
    </source>
</evidence>
<accession>A0A843WG82</accession>
<dbReference type="InterPro" id="IPR008947">
    <property type="entry name" value="PLipase_C/P1_nuclease_dom_sf"/>
</dbReference>
<evidence type="ECO:0000256" key="4">
    <source>
        <dbReference type="ARBA" id="ARBA00022722"/>
    </source>
</evidence>
<dbReference type="GO" id="GO:0003676">
    <property type="term" value="F:nucleic acid binding"/>
    <property type="evidence" value="ECO:0007669"/>
    <property type="project" value="InterPro"/>
</dbReference>
<sequence>MAASGVRVVQAAPAPSLLLLAFFLLPSFARGWGTDGHLIVCKIAQTRLTEAAREVVEALLPEYAAGDLSSLCSWPDHVKFRYPWSSPLHYIDTPDHLCNYDYNRDCRDVRTGEKGVCVAGAIRNYTDQLLHHKGPPFGQGQYNLTQALLFLSHFMGDIHQPLHVGFTSDKGGNTIDVDWFEKRQVLHQVWDSSIIESAKQRFYNDSVDGLIQDVNNNITGIWADQVPRWTTCGVGGPACPDVDATESINEACNWAYRNVTNGTTLGDEYFHASLPVVYQRLAQGGVRLASVLNRILWDGDED</sequence>
<comment type="catalytic activity">
    <reaction evidence="1">
        <text>Endonucleolytic cleavage to 5'-phosphomononucleotide and 5'-phosphooligonucleotide end-products.</text>
        <dbReference type="EC" id="3.1.30.1"/>
    </reaction>
</comment>
<evidence type="ECO:0000256" key="8">
    <source>
        <dbReference type="ARBA" id="ARBA00022801"/>
    </source>
</evidence>
<evidence type="ECO:0000256" key="1">
    <source>
        <dbReference type="ARBA" id="ARBA00000245"/>
    </source>
</evidence>
<evidence type="ECO:0000256" key="9">
    <source>
        <dbReference type="ARBA" id="ARBA00023157"/>
    </source>
</evidence>
<keyword evidence="13" id="KW-1185">Reference proteome</keyword>
<organism evidence="12 13">
    <name type="scientific">Colocasia esculenta</name>
    <name type="common">Wild taro</name>
    <name type="synonym">Arum esculentum</name>
    <dbReference type="NCBI Taxonomy" id="4460"/>
    <lineage>
        <taxon>Eukaryota</taxon>
        <taxon>Viridiplantae</taxon>
        <taxon>Streptophyta</taxon>
        <taxon>Embryophyta</taxon>
        <taxon>Tracheophyta</taxon>
        <taxon>Spermatophyta</taxon>
        <taxon>Magnoliopsida</taxon>
        <taxon>Liliopsida</taxon>
        <taxon>Araceae</taxon>
        <taxon>Aroideae</taxon>
        <taxon>Colocasieae</taxon>
        <taxon>Colocasia</taxon>
    </lineage>
</organism>
<keyword evidence="7" id="KW-0255">Endonuclease</keyword>
<dbReference type="GO" id="GO:0006308">
    <property type="term" value="P:DNA catabolic process"/>
    <property type="evidence" value="ECO:0007669"/>
    <property type="project" value="InterPro"/>
</dbReference>
<dbReference type="EMBL" id="NMUH01003630">
    <property type="protein sequence ID" value="MQM06457.1"/>
    <property type="molecule type" value="Genomic_DNA"/>
</dbReference>
<proteinExistence type="inferred from homology"/>
<feature type="signal peptide" evidence="11">
    <location>
        <begin position="1"/>
        <end position="31"/>
    </location>
</feature>
<evidence type="ECO:0000313" key="12">
    <source>
        <dbReference type="EMBL" id="MQM06457.1"/>
    </source>
</evidence>
<name>A0A843WG82_COLES</name>
<evidence type="ECO:0000256" key="2">
    <source>
        <dbReference type="ARBA" id="ARBA00009547"/>
    </source>
</evidence>
<keyword evidence="5" id="KW-0479">Metal-binding</keyword>
<keyword evidence="8" id="KW-0378">Hydrolase</keyword>
<gene>
    <name evidence="12" type="ORF">Taro_039284</name>
</gene>
<evidence type="ECO:0000313" key="13">
    <source>
        <dbReference type="Proteomes" id="UP000652761"/>
    </source>
</evidence>
<dbReference type="GO" id="GO:0046872">
    <property type="term" value="F:metal ion binding"/>
    <property type="evidence" value="ECO:0007669"/>
    <property type="project" value="UniProtKB-KW"/>
</dbReference>
<keyword evidence="9" id="KW-1015">Disulfide bond</keyword>
<feature type="chain" id="PRO_5032378563" description="Aspergillus nuclease S1" evidence="11">
    <location>
        <begin position="32"/>
        <end position="302"/>
    </location>
</feature>
<dbReference type="Pfam" id="PF02265">
    <property type="entry name" value="S1-P1_nuclease"/>
    <property type="match status" value="1"/>
</dbReference>
<comment type="caution">
    <text evidence="12">The sequence shown here is derived from an EMBL/GenBank/DDBJ whole genome shotgun (WGS) entry which is preliminary data.</text>
</comment>
<dbReference type="EC" id="3.1.30.1" evidence="3"/>
<dbReference type="GO" id="GO:0004521">
    <property type="term" value="F:RNA endonuclease activity"/>
    <property type="evidence" value="ECO:0007669"/>
    <property type="project" value="UniProtKB-ARBA"/>
</dbReference>
<dbReference type="CDD" id="cd11010">
    <property type="entry name" value="S1-P1_nuclease"/>
    <property type="match status" value="1"/>
</dbReference>
<dbReference type="AlphaFoldDB" id="A0A843WG82"/>
<dbReference type="InterPro" id="IPR003154">
    <property type="entry name" value="S1/P1nuclease"/>
</dbReference>
<protein>
    <recommendedName>
        <fullName evidence="3">Aspergillus nuclease S1</fullName>
        <ecNumber evidence="3">3.1.30.1</ecNumber>
    </recommendedName>
</protein>